<comment type="caution">
    <text evidence="2">The sequence shown here is derived from an EMBL/GenBank/DDBJ whole genome shotgun (WGS) entry which is preliminary data.</text>
</comment>
<evidence type="ECO:0000313" key="3">
    <source>
        <dbReference type="Proteomes" id="UP001527925"/>
    </source>
</evidence>
<dbReference type="Proteomes" id="UP001527925">
    <property type="component" value="Unassembled WGS sequence"/>
</dbReference>
<dbReference type="PANTHER" id="PTHR43194:SF2">
    <property type="entry name" value="PEROXISOMAL MEMBRANE PROTEIN LPX1"/>
    <property type="match status" value="1"/>
</dbReference>
<dbReference type="PRINTS" id="PR00111">
    <property type="entry name" value="ABHYDROLASE"/>
</dbReference>
<feature type="domain" description="AB hydrolase-1" evidence="1">
    <location>
        <begin position="78"/>
        <end position="312"/>
    </location>
</feature>
<gene>
    <name evidence="2" type="ORF">HK105_207247</name>
</gene>
<keyword evidence="3" id="KW-1185">Reference proteome</keyword>
<dbReference type="PANTHER" id="PTHR43194">
    <property type="entry name" value="HYDROLASE ALPHA/BETA FOLD FAMILY"/>
    <property type="match status" value="1"/>
</dbReference>
<dbReference type="Gene3D" id="3.40.50.1820">
    <property type="entry name" value="alpha/beta hydrolase"/>
    <property type="match status" value="1"/>
</dbReference>
<protein>
    <recommendedName>
        <fullName evidence="1">AB hydrolase-1 domain-containing protein</fullName>
    </recommendedName>
</protein>
<reference evidence="2 3" key="1">
    <citation type="submission" date="2023-09" db="EMBL/GenBank/DDBJ databases">
        <title>Pangenome analysis of Batrachochytrium dendrobatidis and related Chytrids.</title>
        <authorList>
            <person name="Yacoub M.N."/>
            <person name="Stajich J.E."/>
            <person name="James T.Y."/>
        </authorList>
    </citation>
    <scope>NUCLEOTIDE SEQUENCE [LARGE SCALE GENOMIC DNA]</scope>
    <source>
        <strain evidence="2 3">JEL0888</strain>
    </source>
</reference>
<dbReference type="InterPro" id="IPR050228">
    <property type="entry name" value="Carboxylesterase_BioH"/>
</dbReference>
<organism evidence="2 3">
    <name type="scientific">Polyrhizophydium stewartii</name>
    <dbReference type="NCBI Taxonomy" id="2732419"/>
    <lineage>
        <taxon>Eukaryota</taxon>
        <taxon>Fungi</taxon>
        <taxon>Fungi incertae sedis</taxon>
        <taxon>Chytridiomycota</taxon>
        <taxon>Chytridiomycota incertae sedis</taxon>
        <taxon>Chytridiomycetes</taxon>
        <taxon>Rhizophydiales</taxon>
        <taxon>Rhizophydiales incertae sedis</taxon>
        <taxon>Polyrhizophydium</taxon>
    </lineage>
</organism>
<dbReference type="InterPro" id="IPR029058">
    <property type="entry name" value="AB_hydrolase_fold"/>
</dbReference>
<name>A0ABR4N144_9FUNG</name>
<sequence>MSAPWTLLSAGVAAAAGTAVLLAYWMHVPSDHGELGNLADVSMESPYNEKFWETSAYADLPLGKTHYFLLGPPDGKKVVFVHGISCPGPCFPTFFNKLAERGYRVLVYDHYGRGYSSSPGMPHSQDLYVAQLALLLQKVGWTHFNIIGYSLGGAITAHFAAKYPEMVDRIVFIAPAGLMDQLPAISKVVRIPVFGPVLFHTLGRSLIAKASKSNLTLKPETHEENAHLVRLNSFIIKHHPGFLRAYHSTVLHFDFCNSDVYFARIEETHTNKTMAIWGTLDRVVPYENSTRLRKNMPSLRFVSKEGIGHSIVSELPLFCVDQIDAFLTNGAALGTAC</sequence>
<accession>A0ABR4N144</accession>
<dbReference type="SUPFAM" id="SSF53474">
    <property type="entry name" value="alpha/beta-Hydrolases"/>
    <property type="match status" value="1"/>
</dbReference>
<dbReference type="InterPro" id="IPR000073">
    <property type="entry name" value="AB_hydrolase_1"/>
</dbReference>
<evidence type="ECO:0000313" key="2">
    <source>
        <dbReference type="EMBL" id="KAL2913245.1"/>
    </source>
</evidence>
<dbReference type="EMBL" id="JADGIZ020000049">
    <property type="protein sequence ID" value="KAL2913245.1"/>
    <property type="molecule type" value="Genomic_DNA"/>
</dbReference>
<evidence type="ECO:0000259" key="1">
    <source>
        <dbReference type="Pfam" id="PF00561"/>
    </source>
</evidence>
<dbReference type="Pfam" id="PF00561">
    <property type="entry name" value="Abhydrolase_1"/>
    <property type="match status" value="1"/>
</dbReference>
<proteinExistence type="predicted"/>